<dbReference type="Pfam" id="PF01477">
    <property type="entry name" value="PLAT"/>
    <property type="match status" value="17"/>
</dbReference>
<feature type="domain" description="PLAT" evidence="3">
    <location>
        <begin position="454"/>
        <end position="569"/>
    </location>
</feature>
<accession>A0A1S3K2T6</accession>
<feature type="domain" description="PLAT" evidence="3">
    <location>
        <begin position="1421"/>
        <end position="1539"/>
    </location>
</feature>
<dbReference type="CDD" id="cd01756">
    <property type="entry name" value="PLAT_repeat"/>
    <property type="match status" value="14"/>
</dbReference>
<dbReference type="RefSeq" id="XP_013416714.1">
    <property type="nucleotide sequence ID" value="XM_013561260.1"/>
</dbReference>
<proteinExistence type="predicted"/>
<reference evidence="5" key="1">
    <citation type="submission" date="2025-08" db="UniProtKB">
        <authorList>
            <consortium name="RefSeq"/>
        </authorList>
    </citation>
    <scope>IDENTIFICATION</scope>
    <source>
        <tissue evidence="5">Gonads</tissue>
    </source>
</reference>
<feature type="domain" description="PLAT" evidence="3">
    <location>
        <begin position="1103"/>
        <end position="1221"/>
    </location>
</feature>
<feature type="region of interest" description="Disordered" evidence="2">
    <location>
        <begin position="1196"/>
        <end position="1228"/>
    </location>
</feature>
<feature type="domain" description="PLAT" evidence="3">
    <location>
        <begin position="325"/>
        <end position="442"/>
    </location>
</feature>
<dbReference type="InterPro" id="IPR001024">
    <property type="entry name" value="PLAT/LH2_dom"/>
</dbReference>
<feature type="domain" description="PLAT" evidence="3">
    <location>
        <begin position="974"/>
        <end position="1092"/>
    </location>
</feature>
<keyword evidence="4" id="KW-1185">Reference proteome</keyword>
<gene>
    <name evidence="5" type="primary">LOC106178182</name>
</gene>
<dbReference type="InterPro" id="IPR052970">
    <property type="entry name" value="Inner_ear_hair_cell_LOXHD"/>
</dbReference>
<feature type="region of interest" description="Disordered" evidence="2">
    <location>
        <begin position="154"/>
        <end position="189"/>
    </location>
</feature>
<feature type="domain" description="PLAT" evidence="3">
    <location>
        <begin position="839"/>
        <end position="958"/>
    </location>
</feature>
<dbReference type="KEGG" id="lak:106178182"/>
<feature type="domain" description="PLAT" evidence="3">
    <location>
        <begin position="1705"/>
        <end position="1823"/>
    </location>
</feature>
<feature type="domain" description="PLAT" evidence="3">
    <location>
        <begin position="581"/>
        <end position="698"/>
    </location>
</feature>
<dbReference type="PANTHER" id="PTHR45901">
    <property type="entry name" value="PROTEIN CBG12474"/>
    <property type="match status" value="1"/>
</dbReference>
<feature type="domain" description="PLAT" evidence="3">
    <location>
        <begin position="711"/>
        <end position="826"/>
    </location>
</feature>
<evidence type="ECO:0000259" key="3">
    <source>
        <dbReference type="PROSITE" id="PS50095"/>
    </source>
</evidence>
<feature type="domain" description="PLAT" evidence="3">
    <location>
        <begin position="2011"/>
        <end position="2126"/>
    </location>
</feature>
<feature type="domain" description="PLAT" evidence="3">
    <location>
        <begin position="1552"/>
        <end position="1676"/>
    </location>
</feature>
<feature type="domain" description="PLAT" evidence="3">
    <location>
        <begin position="193"/>
        <end position="318"/>
    </location>
</feature>
<feature type="domain" description="PLAT" evidence="3">
    <location>
        <begin position="1274"/>
        <end position="1391"/>
    </location>
</feature>
<feature type="domain" description="PLAT" evidence="3">
    <location>
        <begin position="2138"/>
        <end position="2257"/>
    </location>
</feature>
<organism evidence="4 5">
    <name type="scientific">Lingula anatina</name>
    <name type="common">Brachiopod</name>
    <name type="synonym">Lingula unguis</name>
    <dbReference type="NCBI Taxonomy" id="7574"/>
    <lineage>
        <taxon>Eukaryota</taxon>
        <taxon>Metazoa</taxon>
        <taxon>Spiralia</taxon>
        <taxon>Lophotrochozoa</taxon>
        <taxon>Brachiopoda</taxon>
        <taxon>Linguliformea</taxon>
        <taxon>Lingulata</taxon>
        <taxon>Lingulida</taxon>
        <taxon>Linguloidea</taxon>
        <taxon>Lingulidae</taxon>
        <taxon>Lingula</taxon>
    </lineage>
</organism>
<dbReference type="InParanoid" id="A0A1S3K2T6"/>
<sequence length="2538" mass="285778">MDDYEYGGTGGAYMSMPYHNSEAVRFSMTAPNMATFYVKESYTTNVLREPNYNAYASYGRRTRPASAPVRAYTTLPWRQSSHISPREKYTSDSQRYMSSPSDLVRRAPYAPRTRESFSGSAAGSPMLDYGKTIGIPNYNSICDPHLTEYFQRKFGAPRPPSGIRPRSPRGKQYSYAGRGNKSPRGAKAKKGDVLYKVAVTTGDKKNAGTSAKVYLRLKGTKGKIPKTRLTKKAGSVKKTKAVSFRFNKGTTHIFKIKGADIGDLKSLSIEHDGLTKEDSWFLQEIEVVNTANKKAWLFPCSQWLSLFESDCQLSRELYPRRHTKTEYEIVTVTGDCKGAGTDAHVYITIYGKSGVTPKLQLKNNSKDCFERSQSDIFHVKTSCVGPMEKIRIEHDNLGRAPGWFLDRVVVTDQKHPKWKYFFPCNQWLAKDEGDGLIARDLMGSKDPMAIRKANKYRITVFTADRRGAGTDANVYMTLFGESGDTGERKLDNSNNNFERGQKDEFLIESPNLGPLKRLRVGHDNKGFSAGWYLDKIIVDDLDQSKVYEFPCDRWLAKDEDDGQISRELLVGVGPHDPTPGIPYQIHVTTGDVRHAGTSARVYVEMFGGKGGNETSGKIWLENGKFERGRTDIFNVEVLSLLSPLSKLVIGHDNSGSGAGWFLEKVIVICPLSGYEQHFLCGKWFADDEDDGVIERTLYEHESLRKKKKKKDTWFARIYTSDIRGAGTDANVYMVLYGDKGKSDEVKLDNETDNFEQGQVDKFKIELDEVGKPYKMRIRHDGKGSFAGWHLNKVELENMQTKKKYVFNCDQWLAEDEGDGEIIREMPAEGEDIKKPMPLVTYNVEVHTGKKFGAGTDSNVFINLFGEFGDTGERPLKKSKANMNKFERGNVDEFIVKAVTLKKLSKIRIGHDGSQAGDGWFLDKVVVKQEGSDKYDTVFECNRWLASDEDDGQIVREITAGGSQMLASCEDKDATTYHIHTKTGDVRGAGTDANVFIWIYGAKNKTGKLQLKTSENYKNKFERAKTDVFKLETTYVGKIERIRIGHDGQGVGAGWFLDGVNIDVPSYGEHYEFSCHRWLAEDEEDGQIEIELEPTETRKGDSLIPYEVTIWTGDVRGAGTDANVFMQMYGETGKTEEYKLDNKTNNFEQGMIEKFKIEAADIGPLVKIRIGHDGAGAFAGWFLDKVLIQRTPAKTSKRNKKLAEKAKTKKKVKRKDKNKDEEEDDEQKDDVVDETEDYWFLCNRWFAKGEDDGQIVRELMATDEQGKPLHDMEEIEYKVKVHTGDIMGAGTDANVFINISGEKGDTGERALKDSQNINKFERNVTDEFIVKAIDLGKLKKVKIRHDNKGGGAAWFLDSVEVEDVKSKRSYYFPCQRWLATDEDDGQIARDLVPVDKKLMGLNRKGSFAVRQEIALETKAAMTTYHVIVVTGNVWGAGTDANVYVVLYGEKDDTGQMFLKVSKTNKDKFERGKTDEFVIEAVDIGELKKIKIGHDNAGGGGAWFLERVEIDAPSLGRKWYFQCGRCLALDEDDGQIERELYPQELATEAYEACVPYEITTYTSDMRGGSTDADVYVVLYGKDSCTQQKSLCSSKRERKQSFNKGAVDKFVLELEDVGDTIEKIRIGHDNSGFGSGWHLSKVEVRRLKDTGKGSVTYVFPCNRWLARDEDDGAIARELVAEKIIEENVKKDGTVKKKELDTGEKLKNKKYIVNVYTGDVRGAGTDANVFITIFGDKGDSGERKLLHSETNRDKFERKQVDKFILEIVDLGKVFKMKIRHDNANLMADWYLDKVEVIDQDENETYTFHCERWLAKGKDDGKLERSLYVKGYDGDMSSMATMSRFGSIGSLDSVKSTDPFSKSPRLSRRQSAILENVPEGPTIPYTIKVTTGDGDDNGTSSNVFIKIMGAKKGLHTGQLPLELVQKEKFMPGSIETFSVEAVDVEEVKKIEIGHDGVTPGTGWFLKEVDVDMPTKGKHYYFNCKQWLARDKGDGKTSRVFSLQDGESSMVSYKPMIPCELTVYTGDMQGAGTDSKVSITVFGSTGTTPEIILEKNGERFERGKVDLIKLELDEIGAIKKLRIGHDGKGSRSDWFLEKVELRNMDTGDLTVFKCNDWLSKNKGDGKISRDLAATVRGKQQIKKTNYKINVKTSDVKGAGTDANVYIILFGENGDSGELHLKTSETYKDPFENNQIDIFTFSDLLSLGELMKCRVWHDNKGFGAAWHLDYIEVEDLGSKKKYIFPCGRWLSTKEDDKQIIRELSCSSPSTPGSKKKQNTYEITVTTSDKKDGGTTQNAWLILEGEDKKKSKEFLMENSAKNKILRRGQTDEFKMTSKNLGKLKRCYLGAVEREDKPLQDAQGREAMWHCHEVVVTDTASGSKYVFPCKSWVKIENEIDIDSAKILELKTMEEGKVSVVRSLANVKYKIIVKTGDEWGAGTNANVFMTLYGTNGDTGKRQLDQKFRDLFERNQTDEFEIEVLDLGELTKMRIEHDNSGFRPAWLLEKVEVINQATNKSTIFPCNKWFDKKKGDGELSRDLLPASDS</sequence>
<dbReference type="SMART" id="SM00308">
    <property type="entry name" value="LH2"/>
    <property type="match status" value="15"/>
</dbReference>
<evidence type="ECO:0000256" key="1">
    <source>
        <dbReference type="PROSITE-ProRule" id="PRU00152"/>
    </source>
</evidence>
<feature type="compositionally biased region" description="Polar residues" evidence="2">
    <location>
        <begin position="91"/>
        <end position="101"/>
    </location>
</feature>
<feature type="domain" description="PLAT" evidence="3">
    <location>
        <begin position="2417"/>
        <end position="2533"/>
    </location>
</feature>
<dbReference type="Proteomes" id="UP000085678">
    <property type="component" value="Unplaced"/>
</dbReference>
<evidence type="ECO:0000256" key="2">
    <source>
        <dbReference type="SAM" id="MobiDB-lite"/>
    </source>
</evidence>
<feature type="region of interest" description="Disordered" evidence="2">
    <location>
        <begin position="82"/>
        <end position="101"/>
    </location>
</feature>
<dbReference type="Gene3D" id="2.60.60.20">
    <property type="entry name" value="PLAT/LH2 domain"/>
    <property type="match status" value="4"/>
</dbReference>
<comment type="caution">
    <text evidence="1">Lacks conserved residue(s) required for the propagation of feature annotation.</text>
</comment>
<dbReference type="GeneID" id="106178182"/>
<name>A0A1S3K2T6_LINAN</name>
<dbReference type="InterPro" id="IPR036392">
    <property type="entry name" value="PLAT/LH2_dom_sf"/>
</dbReference>
<dbReference type="Gene3D" id="2.40.180.10">
    <property type="entry name" value="Catalase core domain"/>
    <property type="match status" value="13"/>
</dbReference>
<evidence type="ECO:0000313" key="4">
    <source>
        <dbReference type="Proteomes" id="UP000085678"/>
    </source>
</evidence>
<dbReference type="PANTHER" id="PTHR45901:SF3">
    <property type="entry name" value="LIPOXYGENASE HOMOLOGY DOMAIN-CONTAINING PROTEIN 1"/>
    <property type="match status" value="1"/>
</dbReference>
<dbReference type="OrthoDB" id="5322100at2759"/>
<feature type="compositionally biased region" description="Basic residues" evidence="2">
    <location>
        <begin position="1206"/>
        <end position="1215"/>
    </location>
</feature>
<protein>
    <submittedName>
        <fullName evidence="5">Lipoxygenase homology domain-containing protein 1 isoform X1</fullName>
    </submittedName>
</protein>
<feature type="domain" description="PLAT" evidence="3">
    <location>
        <begin position="2271"/>
        <end position="2398"/>
    </location>
</feature>
<evidence type="ECO:0000313" key="5">
    <source>
        <dbReference type="RefSeq" id="XP_013416714.1"/>
    </source>
</evidence>
<dbReference type="SUPFAM" id="SSF49723">
    <property type="entry name" value="Lipase/lipooxygenase domain (PLAT/LH2 domain)"/>
    <property type="match status" value="17"/>
</dbReference>
<dbReference type="PROSITE" id="PS50095">
    <property type="entry name" value="PLAT"/>
    <property type="match status" value="17"/>
</dbReference>
<feature type="domain" description="PLAT" evidence="3">
    <location>
        <begin position="1878"/>
        <end position="1996"/>
    </location>
</feature>